<gene>
    <name evidence="12" type="ORF">FKZ61_02260</name>
</gene>
<dbReference type="InterPro" id="IPR051474">
    <property type="entry name" value="Anti-sigma-K/W_factor"/>
</dbReference>
<evidence type="ECO:0000256" key="10">
    <source>
        <dbReference type="SAM" id="Phobius"/>
    </source>
</evidence>
<keyword evidence="3" id="KW-1003">Cell membrane</keyword>
<keyword evidence="6 10" id="KW-0472">Membrane</keyword>
<evidence type="ECO:0000313" key="12">
    <source>
        <dbReference type="EMBL" id="TQE97715.1"/>
    </source>
</evidence>
<evidence type="ECO:0000256" key="2">
    <source>
        <dbReference type="ARBA" id="ARBA00004236"/>
    </source>
</evidence>
<dbReference type="InterPro" id="IPR041916">
    <property type="entry name" value="Anti_sigma_zinc_sf"/>
</dbReference>
<protein>
    <recommendedName>
        <fullName evidence="8">Regulator of SigK</fullName>
    </recommendedName>
    <alternativeName>
        <fullName evidence="7">Sigma-K anti-sigma factor RskA</fullName>
    </alternativeName>
</protein>
<dbReference type="PANTHER" id="PTHR37461">
    <property type="entry name" value="ANTI-SIGMA-K FACTOR RSKA"/>
    <property type="match status" value="1"/>
</dbReference>
<evidence type="ECO:0000256" key="1">
    <source>
        <dbReference type="ARBA" id="ARBA00004167"/>
    </source>
</evidence>
<feature type="coiled-coil region" evidence="9">
    <location>
        <begin position="168"/>
        <end position="209"/>
    </location>
</feature>
<organism evidence="12 13">
    <name type="scientific">Litorilinea aerophila</name>
    <dbReference type="NCBI Taxonomy" id="1204385"/>
    <lineage>
        <taxon>Bacteria</taxon>
        <taxon>Bacillati</taxon>
        <taxon>Chloroflexota</taxon>
        <taxon>Caldilineae</taxon>
        <taxon>Caldilineales</taxon>
        <taxon>Caldilineaceae</taxon>
        <taxon>Litorilinea</taxon>
    </lineage>
</organism>
<dbReference type="GO" id="GO:0005886">
    <property type="term" value="C:plasma membrane"/>
    <property type="evidence" value="ECO:0007669"/>
    <property type="project" value="UniProtKB-SubCell"/>
</dbReference>
<dbReference type="GO" id="GO:0006417">
    <property type="term" value="P:regulation of translation"/>
    <property type="evidence" value="ECO:0007669"/>
    <property type="project" value="TreeGrafter"/>
</dbReference>
<evidence type="ECO:0000313" key="13">
    <source>
        <dbReference type="Proteomes" id="UP000317371"/>
    </source>
</evidence>
<evidence type="ECO:0000256" key="5">
    <source>
        <dbReference type="ARBA" id="ARBA00022989"/>
    </source>
</evidence>
<keyword evidence="4 10" id="KW-0812">Transmembrane</keyword>
<dbReference type="Gene3D" id="1.10.10.1320">
    <property type="entry name" value="Anti-sigma factor, zinc-finger domain"/>
    <property type="match status" value="1"/>
</dbReference>
<dbReference type="EMBL" id="VIGC01000002">
    <property type="protein sequence ID" value="TQE97715.1"/>
    <property type="molecule type" value="Genomic_DNA"/>
</dbReference>
<keyword evidence="5 10" id="KW-1133">Transmembrane helix</keyword>
<accession>A0A540VLT6</accession>
<dbReference type="GO" id="GO:0016989">
    <property type="term" value="F:sigma factor antagonist activity"/>
    <property type="evidence" value="ECO:0007669"/>
    <property type="project" value="TreeGrafter"/>
</dbReference>
<dbReference type="InParanoid" id="A0A540VLT6"/>
<dbReference type="Proteomes" id="UP000317371">
    <property type="component" value="Unassembled WGS sequence"/>
</dbReference>
<reference evidence="12 13" key="1">
    <citation type="submission" date="2019-06" db="EMBL/GenBank/DDBJ databases">
        <title>Genome sequence of Litorilinea aerophila BAA-2444.</title>
        <authorList>
            <person name="Maclea K.S."/>
            <person name="Maurais E.G."/>
            <person name="Iannazzi L.C."/>
        </authorList>
    </citation>
    <scope>NUCLEOTIDE SEQUENCE [LARGE SCALE GENOMIC DNA]</scope>
    <source>
        <strain evidence="12 13">ATCC BAA-2444</strain>
    </source>
</reference>
<dbReference type="OrthoDB" id="150147at2"/>
<proteinExistence type="predicted"/>
<evidence type="ECO:0000259" key="11">
    <source>
        <dbReference type="Pfam" id="PF10099"/>
    </source>
</evidence>
<evidence type="ECO:0000256" key="4">
    <source>
        <dbReference type="ARBA" id="ARBA00022692"/>
    </source>
</evidence>
<comment type="caution">
    <text evidence="12">The sequence shown here is derived from an EMBL/GenBank/DDBJ whole genome shotgun (WGS) entry which is preliminary data.</text>
</comment>
<comment type="subcellular location">
    <subcellularLocation>
        <location evidence="2">Cell membrane</location>
    </subcellularLocation>
    <subcellularLocation>
        <location evidence="1">Membrane</location>
        <topology evidence="1">Single-pass membrane protein</topology>
    </subcellularLocation>
</comment>
<dbReference type="Pfam" id="PF10099">
    <property type="entry name" value="RskA_C"/>
    <property type="match status" value="1"/>
</dbReference>
<dbReference type="PANTHER" id="PTHR37461:SF1">
    <property type="entry name" value="ANTI-SIGMA-K FACTOR RSKA"/>
    <property type="match status" value="1"/>
</dbReference>
<evidence type="ECO:0000256" key="6">
    <source>
        <dbReference type="ARBA" id="ARBA00023136"/>
    </source>
</evidence>
<dbReference type="AlphaFoldDB" id="A0A540VLT6"/>
<name>A0A540VLT6_9CHLR</name>
<feature type="domain" description="Anti-sigma K factor RskA C-terminal" evidence="11">
    <location>
        <begin position="152"/>
        <end position="316"/>
    </location>
</feature>
<sequence length="323" mass="35106">MEPNHPSSSLTHEMVLELLPAYVLAVLEPDEMLAVQRYLEDHPELEARLAELEATVDLLALAPEEVEPPARAKEALMARVMADVKGAQASRQEGSPASKSGAAAVLPRAQANPLRQTSPGEKPIRQKATWLERWQGRLSGLFWPTLAATTVLALLVAVVYAALSWNWTRRLVQDLEQARQEIAQLQEQVNQLTLVNQRLEQELGESRRQIALFAGADRLVTLTGTPEAPEAKGAFYISDTSGLLVLHRLPPLSPQQTYEFWLIPAQGDPVPAGLIPMEEEGVQTVVIPLENFPPDLTAVGLSIEPAGGSPTPTGPIVLFGEVG</sequence>
<evidence type="ECO:0000256" key="8">
    <source>
        <dbReference type="ARBA" id="ARBA00030803"/>
    </source>
</evidence>
<evidence type="ECO:0000256" key="3">
    <source>
        <dbReference type="ARBA" id="ARBA00022475"/>
    </source>
</evidence>
<dbReference type="InterPro" id="IPR018764">
    <property type="entry name" value="RskA_C"/>
</dbReference>
<keyword evidence="13" id="KW-1185">Reference proteome</keyword>
<keyword evidence="9" id="KW-0175">Coiled coil</keyword>
<evidence type="ECO:0000256" key="9">
    <source>
        <dbReference type="SAM" id="Coils"/>
    </source>
</evidence>
<feature type="transmembrane region" description="Helical" evidence="10">
    <location>
        <begin position="141"/>
        <end position="163"/>
    </location>
</feature>
<evidence type="ECO:0000256" key="7">
    <source>
        <dbReference type="ARBA" id="ARBA00029829"/>
    </source>
</evidence>